<feature type="domain" description="NmrA-like" evidence="3">
    <location>
        <begin position="104"/>
        <end position="354"/>
    </location>
</feature>
<dbReference type="EMBL" id="JAGPXC010000005">
    <property type="protein sequence ID" value="KAH6653128.1"/>
    <property type="molecule type" value="Genomic_DNA"/>
</dbReference>
<accession>A0A9P8UJE5</accession>
<reference evidence="4" key="1">
    <citation type="journal article" date="2021" name="Nat. Commun.">
        <title>Genetic determinants of endophytism in the Arabidopsis root mycobiome.</title>
        <authorList>
            <person name="Mesny F."/>
            <person name="Miyauchi S."/>
            <person name="Thiergart T."/>
            <person name="Pickel B."/>
            <person name="Atanasova L."/>
            <person name="Karlsson M."/>
            <person name="Huettel B."/>
            <person name="Barry K.W."/>
            <person name="Haridas S."/>
            <person name="Chen C."/>
            <person name="Bauer D."/>
            <person name="Andreopoulos W."/>
            <person name="Pangilinan J."/>
            <person name="LaButti K."/>
            <person name="Riley R."/>
            <person name="Lipzen A."/>
            <person name="Clum A."/>
            <person name="Drula E."/>
            <person name="Henrissat B."/>
            <person name="Kohler A."/>
            <person name="Grigoriev I.V."/>
            <person name="Martin F.M."/>
            <person name="Hacquard S."/>
        </authorList>
    </citation>
    <scope>NUCLEOTIDE SEQUENCE</scope>
    <source>
        <strain evidence="4">MPI-SDFR-AT-0073</strain>
    </source>
</reference>
<dbReference type="PANTHER" id="PTHR42748:SF28">
    <property type="entry name" value="NMRA-LIKE DOMAIN-CONTAINING PROTEIN"/>
    <property type="match status" value="1"/>
</dbReference>
<dbReference type="Pfam" id="PF05368">
    <property type="entry name" value="NmrA"/>
    <property type="match status" value="1"/>
</dbReference>
<feature type="non-terminal residue" evidence="4">
    <location>
        <position position="1"/>
    </location>
</feature>
<dbReference type="RefSeq" id="XP_045957405.1">
    <property type="nucleotide sequence ID" value="XM_046103044.1"/>
</dbReference>
<dbReference type="Gene3D" id="3.40.50.720">
    <property type="entry name" value="NAD(P)-binding Rossmann-like Domain"/>
    <property type="match status" value="1"/>
</dbReference>
<protein>
    <recommendedName>
        <fullName evidence="3">NmrA-like domain-containing protein</fullName>
    </recommendedName>
</protein>
<dbReference type="PANTHER" id="PTHR42748">
    <property type="entry name" value="NITROGEN METABOLITE REPRESSION PROTEIN NMRA FAMILY MEMBER"/>
    <property type="match status" value="1"/>
</dbReference>
<dbReference type="GeneID" id="70131936"/>
<dbReference type="InterPro" id="IPR036291">
    <property type="entry name" value="NAD(P)-bd_dom_sf"/>
</dbReference>
<evidence type="ECO:0000259" key="3">
    <source>
        <dbReference type="Pfam" id="PF05368"/>
    </source>
</evidence>
<evidence type="ECO:0000313" key="4">
    <source>
        <dbReference type="EMBL" id="KAH6653128.1"/>
    </source>
</evidence>
<evidence type="ECO:0000256" key="2">
    <source>
        <dbReference type="ARBA" id="ARBA00022857"/>
    </source>
</evidence>
<sequence length="439" mass="48459">MYGRFYGLLDSPQCALPELAGGYSGKNYIGSRGNNGAPVPWLARSGITLRRLFNALRWICQICDTGGINGMYSVYIIGFHGSLIYGKTDHIRSLKPFVVVMFKLAVIVGATGVQGGSVVARFLKDPSFKIRGTTSNTASDASNALASQGVEMVYMDPNDEASIAEVFTGAHVVYAVTNFFKDFETLSAVAAMEVEYTQGVKLAKAAANTPTLEHYIWSTLPYSAELSQGRWLVPHYDGKARVDNFIKADKELLAKTTFLLCTYYPSNFAFPFMSPVFMKSAQRHIQILPVGPESTPVYSTGDTRVNVGIWVYAIITNGTLPPRPATGGLYVLGSHNKYKDWNEMFLACGRVSGKSFSSHPLEFLTISFRQFENLWGKLGTEMAIWFEFLHDLKDKAWTVSGQNDVLITAEELLSGSPSDEEAALVSDEQVWRQMNSRDV</sequence>
<dbReference type="AlphaFoldDB" id="A0A9P8UJE5"/>
<gene>
    <name evidence="4" type="ORF">BKA67DRAFT_568654</name>
</gene>
<dbReference type="Proteomes" id="UP000758603">
    <property type="component" value="Unassembled WGS sequence"/>
</dbReference>
<dbReference type="InterPro" id="IPR051164">
    <property type="entry name" value="NmrA-like_oxidored"/>
</dbReference>
<comment type="similarity">
    <text evidence="1">Belongs to the NmrA-type oxidoreductase family.</text>
</comment>
<organism evidence="4 5">
    <name type="scientific">Truncatella angustata</name>
    <dbReference type="NCBI Taxonomy" id="152316"/>
    <lineage>
        <taxon>Eukaryota</taxon>
        <taxon>Fungi</taxon>
        <taxon>Dikarya</taxon>
        <taxon>Ascomycota</taxon>
        <taxon>Pezizomycotina</taxon>
        <taxon>Sordariomycetes</taxon>
        <taxon>Xylariomycetidae</taxon>
        <taxon>Amphisphaeriales</taxon>
        <taxon>Sporocadaceae</taxon>
        <taxon>Truncatella</taxon>
    </lineage>
</organism>
<dbReference type="Gene3D" id="3.90.25.10">
    <property type="entry name" value="UDP-galactose 4-epimerase, domain 1"/>
    <property type="match status" value="1"/>
</dbReference>
<name>A0A9P8UJE5_9PEZI</name>
<dbReference type="SUPFAM" id="SSF51735">
    <property type="entry name" value="NAD(P)-binding Rossmann-fold domains"/>
    <property type="match status" value="1"/>
</dbReference>
<comment type="caution">
    <text evidence="4">The sequence shown here is derived from an EMBL/GenBank/DDBJ whole genome shotgun (WGS) entry which is preliminary data.</text>
</comment>
<evidence type="ECO:0000256" key="1">
    <source>
        <dbReference type="ARBA" id="ARBA00006328"/>
    </source>
</evidence>
<proteinExistence type="inferred from homology"/>
<keyword evidence="5" id="KW-1185">Reference proteome</keyword>
<keyword evidence="2" id="KW-0521">NADP</keyword>
<dbReference type="InterPro" id="IPR008030">
    <property type="entry name" value="NmrA-like"/>
</dbReference>
<dbReference type="OrthoDB" id="300709at2759"/>
<evidence type="ECO:0000313" key="5">
    <source>
        <dbReference type="Proteomes" id="UP000758603"/>
    </source>
</evidence>
<dbReference type="GO" id="GO:0005634">
    <property type="term" value="C:nucleus"/>
    <property type="evidence" value="ECO:0007669"/>
    <property type="project" value="TreeGrafter"/>
</dbReference>